<protein>
    <submittedName>
        <fullName evidence="1">Uncharacterized protein</fullName>
    </submittedName>
</protein>
<reference evidence="1" key="1">
    <citation type="journal article" date="2015" name="Nature">
        <title>Complex archaea that bridge the gap between prokaryotes and eukaryotes.</title>
        <authorList>
            <person name="Spang A."/>
            <person name="Saw J.H."/>
            <person name="Jorgensen S.L."/>
            <person name="Zaremba-Niedzwiedzka K."/>
            <person name="Martijn J."/>
            <person name="Lind A.E."/>
            <person name="van Eijk R."/>
            <person name="Schleper C."/>
            <person name="Guy L."/>
            <person name="Ettema T.J."/>
        </authorList>
    </citation>
    <scope>NUCLEOTIDE SEQUENCE</scope>
</reference>
<name>A0A0F9TXY4_9ZZZZ</name>
<evidence type="ECO:0000313" key="1">
    <source>
        <dbReference type="EMBL" id="KKN79797.1"/>
    </source>
</evidence>
<dbReference type="AlphaFoldDB" id="A0A0F9TXY4"/>
<sequence length="53" mass="6046">MKSTRRTLSRETLASLGRRELVAILADRLNAHIDDSTMSVSYLRTWTIELCHG</sequence>
<comment type="caution">
    <text evidence="1">The sequence shown here is derived from an EMBL/GenBank/DDBJ whole genome shotgun (WGS) entry which is preliminary data.</text>
</comment>
<gene>
    <name evidence="1" type="ORF">LCGC14_0336520</name>
</gene>
<proteinExistence type="predicted"/>
<accession>A0A0F9TXY4</accession>
<organism evidence="1">
    <name type="scientific">marine sediment metagenome</name>
    <dbReference type="NCBI Taxonomy" id="412755"/>
    <lineage>
        <taxon>unclassified sequences</taxon>
        <taxon>metagenomes</taxon>
        <taxon>ecological metagenomes</taxon>
    </lineage>
</organism>
<dbReference type="EMBL" id="LAZR01000242">
    <property type="protein sequence ID" value="KKN79797.1"/>
    <property type="molecule type" value="Genomic_DNA"/>
</dbReference>